<organism evidence="2 3">
    <name type="scientific">Chrysochromulina tobinii</name>
    <dbReference type="NCBI Taxonomy" id="1460289"/>
    <lineage>
        <taxon>Eukaryota</taxon>
        <taxon>Haptista</taxon>
        <taxon>Haptophyta</taxon>
        <taxon>Prymnesiophyceae</taxon>
        <taxon>Prymnesiales</taxon>
        <taxon>Chrysochromulinaceae</taxon>
        <taxon>Chrysochromulina</taxon>
    </lineage>
</organism>
<dbReference type="EMBL" id="JWZX01000716">
    <property type="protein sequence ID" value="KOO35886.1"/>
    <property type="molecule type" value="Genomic_DNA"/>
</dbReference>
<dbReference type="Pfam" id="PF13229">
    <property type="entry name" value="Beta_helix"/>
    <property type="match status" value="1"/>
</dbReference>
<dbReference type="InterPro" id="IPR039448">
    <property type="entry name" value="Beta_helix"/>
</dbReference>
<evidence type="ECO:0000259" key="1">
    <source>
        <dbReference type="Pfam" id="PF13229"/>
    </source>
</evidence>
<dbReference type="InterPro" id="IPR012334">
    <property type="entry name" value="Pectin_lyas_fold"/>
</dbReference>
<name>A0A0M0KAL6_9EUKA</name>
<sequence>MWLSGWSKVSSKYRALKWLGALPAEREMGAPDVTMVPDDAPTINSAISAGHGLVLVRPGVYMESVRITADLQLIGLGTAGAVRVISQGWEPALVLGGFTVGRAKLRDGAYLAAASAGRRATVHNMSFAMRNQQQAVAVYCTSGQQSMTHCEVHGTVRVSGSAAAPTLMRCRIHGSRSTGLRICDHAGGRVSRCELVHNRLAAVRLSPCATPELRGNWFEGNGHDGILCDAAPEAEASDDDDFSTWIEVGESVV</sequence>
<dbReference type="OrthoDB" id="414030at2759"/>
<dbReference type="Gene3D" id="2.160.20.10">
    <property type="entry name" value="Single-stranded right-handed beta-helix, Pectin lyase-like"/>
    <property type="match status" value="1"/>
</dbReference>
<feature type="domain" description="Right handed beta helix" evidence="1">
    <location>
        <begin position="120"/>
        <end position="231"/>
    </location>
</feature>
<keyword evidence="3" id="KW-1185">Reference proteome</keyword>
<dbReference type="GO" id="GO:0016301">
    <property type="term" value="F:kinase activity"/>
    <property type="evidence" value="ECO:0007669"/>
    <property type="project" value="UniProtKB-KW"/>
</dbReference>
<keyword evidence="2" id="KW-0808">Transferase</keyword>
<dbReference type="InterPro" id="IPR011050">
    <property type="entry name" value="Pectin_lyase_fold/virulence"/>
</dbReference>
<accession>A0A0M0KAL6</accession>
<dbReference type="SUPFAM" id="SSF51126">
    <property type="entry name" value="Pectin lyase-like"/>
    <property type="match status" value="1"/>
</dbReference>
<comment type="caution">
    <text evidence="2">The sequence shown here is derived from an EMBL/GenBank/DDBJ whole genome shotgun (WGS) entry which is preliminary data.</text>
</comment>
<protein>
    <submittedName>
        <fullName evidence="2">Serine threonine kinase-like protein</fullName>
    </submittedName>
</protein>
<gene>
    <name evidence="2" type="ORF">Ctob_009360</name>
</gene>
<reference evidence="3" key="1">
    <citation type="journal article" date="2015" name="PLoS Genet.">
        <title>Genome Sequence and Transcriptome Analyses of Chrysochromulina tobin: Metabolic Tools for Enhanced Algal Fitness in the Prominent Order Prymnesiales (Haptophyceae).</title>
        <authorList>
            <person name="Hovde B.T."/>
            <person name="Deodato C.R."/>
            <person name="Hunsperger H.M."/>
            <person name="Ryken S.A."/>
            <person name="Yost W."/>
            <person name="Jha R.K."/>
            <person name="Patterson J."/>
            <person name="Monnat R.J. Jr."/>
            <person name="Barlow S.B."/>
            <person name="Starkenburg S.R."/>
            <person name="Cattolico R.A."/>
        </authorList>
    </citation>
    <scope>NUCLEOTIDE SEQUENCE</scope>
    <source>
        <strain evidence="3">CCMP291</strain>
    </source>
</reference>
<proteinExistence type="predicted"/>
<dbReference type="Proteomes" id="UP000037460">
    <property type="component" value="Unassembled WGS sequence"/>
</dbReference>
<keyword evidence="2" id="KW-0418">Kinase</keyword>
<evidence type="ECO:0000313" key="3">
    <source>
        <dbReference type="Proteomes" id="UP000037460"/>
    </source>
</evidence>
<evidence type="ECO:0000313" key="2">
    <source>
        <dbReference type="EMBL" id="KOO35886.1"/>
    </source>
</evidence>
<dbReference type="AlphaFoldDB" id="A0A0M0KAL6"/>